<feature type="domain" description="Gfo/Idh/MocA-like oxidoreductase C-terminal" evidence="3">
    <location>
        <begin position="151"/>
        <end position="333"/>
    </location>
</feature>
<dbReference type="InterPro" id="IPR036291">
    <property type="entry name" value="NAD(P)-bd_dom_sf"/>
</dbReference>
<evidence type="ECO:0000259" key="2">
    <source>
        <dbReference type="Pfam" id="PF01408"/>
    </source>
</evidence>
<proteinExistence type="inferred from homology"/>
<evidence type="ECO:0000313" key="4">
    <source>
        <dbReference type="EMBL" id="MBE9114865.1"/>
    </source>
</evidence>
<evidence type="ECO:0000256" key="1">
    <source>
        <dbReference type="ARBA" id="ARBA00010928"/>
    </source>
</evidence>
<comment type="caution">
    <text evidence="4">The sequence shown here is derived from an EMBL/GenBank/DDBJ whole genome shotgun (WGS) entry which is preliminary data.</text>
</comment>
<dbReference type="Gene3D" id="3.30.360.10">
    <property type="entry name" value="Dihydrodipicolinate Reductase, domain 2"/>
    <property type="match status" value="1"/>
</dbReference>
<comment type="similarity">
    <text evidence="1">Belongs to the Gfo/Idh/MocA family.</text>
</comment>
<dbReference type="AlphaFoldDB" id="A0A8J7B800"/>
<protein>
    <submittedName>
        <fullName evidence="4">Gfo/Idh/MocA family oxidoreductase</fullName>
    </submittedName>
</protein>
<dbReference type="Gene3D" id="3.40.50.720">
    <property type="entry name" value="NAD(P)-binding Rossmann-like Domain"/>
    <property type="match status" value="1"/>
</dbReference>
<reference evidence="4" key="1">
    <citation type="submission" date="2020-10" db="EMBL/GenBank/DDBJ databases">
        <authorList>
            <person name="Castelo-Branco R."/>
            <person name="Eusebio N."/>
            <person name="Adriana R."/>
            <person name="Vieira A."/>
            <person name="Brugerolle De Fraissinette N."/>
            <person name="Rezende De Castro R."/>
            <person name="Schneider M.P."/>
            <person name="Vasconcelos V."/>
            <person name="Leao P.N."/>
        </authorList>
    </citation>
    <scope>NUCLEOTIDE SEQUENCE</scope>
    <source>
        <strain evidence="4">LEGE 07157</strain>
    </source>
</reference>
<dbReference type="Pfam" id="PF01408">
    <property type="entry name" value="GFO_IDH_MocA"/>
    <property type="match status" value="1"/>
</dbReference>
<name>A0A8J7B800_9CYAN</name>
<dbReference type="InterPro" id="IPR004104">
    <property type="entry name" value="Gfo/Idh/MocA-like_OxRdtase_C"/>
</dbReference>
<dbReference type="GO" id="GO:0000166">
    <property type="term" value="F:nucleotide binding"/>
    <property type="evidence" value="ECO:0007669"/>
    <property type="project" value="InterPro"/>
</dbReference>
<sequence>MTQLKTATPFSSSPIQVGLVGTGYAATRRAEAFQEDDRAQLVAVVGHTPEKTAQFCQTYNVERCESWQKLVEDRRLEAIAIASINRDRGAIARSALEAGKHVIVEYPLSLDPAEASDLIELAKDRGKLLHIEHIELLGGLHQALRQALPAIGNIFYARYTTISSKHPAPRRWSYNHHLFGFPLSAALSRVHRFTDLFGTVASVSCQARFWDTSDGYYSACLCDAQLRFHNDLIADITYGKGDCFWRSERTFELHGDRGTLIFDTQQGTLIRGDETTPIEVGSRRGLFAKDTTLALDAIINGKPLYISPQASAYALKVADAARISAETGQTYEL</sequence>
<dbReference type="RefSeq" id="WP_194027949.1">
    <property type="nucleotide sequence ID" value="NZ_JADEWZ010000003.1"/>
</dbReference>
<accession>A0A8J7B800</accession>
<dbReference type="Proteomes" id="UP000654482">
    <property type="component" value="Unassembled WGS sequence"/>
</dbReference>
<evidence type="ECO:0000259" key="3">
    <source>
        <dbReference type="Pfam" id="PF02894"/>
    </source>
</evidence>
<dbReference type="InterPro" id="IPR051450">
    <property type="entry name" value="Gfo/Idh/MocA_Oxidoreductases"/>
</dbReference>
<keyword evidence="5" id="KW-1185">Reference proteome</keyword>
<organism evidence="4 5">
    <name type="scientific">Lusitaniella coriacea LEGE 07157</name>
    <dbReference type="NCBI Taxonomy" id="945747"/>
    <lineage>
        <taxon>Bacteria</taxon>
        <taxon>Bacillati</taxon>
        <taxon>Cyanobacteriota</taxon>
        <taxon>Cyanophyceae</taxon>
        <taxon>Spirulinales</taxon>
        <taxon>Lusitaniellaceae</taxon>
        <taxon>Lusitaniella</taxon>
    </lineage>
</organism>
<dbReference type="EMBL" id="JADEWZ010000003">
    <property type="protein sequence ID" value="MBE9114865.1"/>
    <property type="molecule type" value="Genomic_DNA"/>
</dbReference>
<dbReference type="SUPFAM" id="SSF51735">
    <property type="entry name" value="NAD(P)-binding Rossmann-fold domains"/>
    <property type="match status" value="1"/>
</dbReference>
<gene>
    <name evidence="4" type="ORF">IQ249_03040</name>
</gene>
<dbReference type="PANTHER" id="PTHR43377:SF10">
    <property type="entry name" value="BILIVERDIN REDUCTASE"/>
    <property type="match status" value="1"/>
</dbReference>
<dbReference type="PANTHER" id="PTHR43377">
    <property type="entry name" value="BILIVERDIN REDUCTASE A"/>
    <property type="match status" value="1"/>
</dbReference>
<evidence type="ECO:0000313" key="5">
    <source>
        <dbReference type="Proteomes" id="UP000654482"/>
    </source>
</evidence>
<dbReference type="Pfam" id="PF02894">
    <property type="entry name" value="GFO_IDH_MocA_C"/>
    <property type="match status" value="1"/>
</dbReference>
<dbReference type="InterPro" id="IPR000683">
    <property type="entry name" value="Gfo/Idh/MocA-like_OxRdtase_N"/>
</dbReference>
<feature type="domain" description="Gfo/Idh/MocA-like oxidoreductase N-terminal" evidence="2">
    <location>
        <begin position="15"/>
        <end position="133"/>
    </location>
</feature>